<keyword evidence="1" id="KW-0812">Transmembrane</keyword>
<dbReference type="RefSeq" id="YP_009807574.1">
    <property type="nucleotide sequence ID" value="NC_048027.1"/>
</dbReference>
<accession>A0A346FCH6</accession>
<dbReference type="Proteomes" id="UP000259952">
    <property type="component" value="Segment"/>
</dbReference>
<protein>
    <submittedName>
        <fullName evidence="2">Uncharacterized protein</fullName>
    </submittedName>
</protein>
<dbReference type="EMBL" id="MH479913">
    <property type="protein sequence ID" value="AXN53440.1"/>
    <property type="molecule type" value="Genomic_DNA"/>
</dbReference>
<sequence>MDWWTWLLLAEGGAFLFSLWFARWDAKKSDLKEYKETGKLPKTKPGSVLAWALAITVFFPLFLVGSVIWGVGKMITSDMVTNFLAPSLGSVEAIEAEAKDQAEQMQLLFKDGYAMEDGPSKDMYMEMVEALDKSIKEKIPADRRSEIEGYRSFQDLKAYPLECNDCTSGHVSESHFSECHSCGETYCPYAHRGKHGKGKCVPGEPKPAIEKPKKSAFEEEYGISEKEVIALAKDTGLSSIDITRAIKKGYSVHEIRREVKSALEDYHKYSRWGY</sequence>
<evidence type="ECO:0000256" key="1">
    <source>
        <dbReference type="SAM" id="Phobius"/>
    </source>
</evidence>
<feature type="transmembrane region" description="Helical" evidence="1">
    <location>
        <begin position="47"/>
        <end position="71"/>
    </location>
</feature>
<keyword evidence="3" id="KW-1185">Reference proteome</keyword>
<keyword evidence="1" id="KW-0472">Membrane</keyword>
<gene>
    <name evidence="2" type="primary">22</name>
    <name evidence="2" type="ORF">SEA_FRYBERGER_22</name>
</gene>
<proteinExistence type="predicted"/>
<keyword evidence="1" id="KW-1133">Transmembrane helix</keyword>
<organism evidence="2 3">
    <name type="scientific">Gordonia phage Fryberger</name>
    <dbReference type="NCBI Taxonomy" id="2250392"/>
    <lineage>
        <taxon>Viruses</taxon>
        <taxon>Duplodnaviria</taxon>
        <taxon>Heunggongvirae</taxon>
        <taxon>Uroviricota</taxon>
        <taxon>Caudoviricetes</taxon>
        <taxon>Ronaldovirus</taxon>
        <taxon>Ronaldovirus fryberger</taxon>
    </lineage>
</organism>
<name>A0A346FCH6_9CAUD</name>
<reference evidence="2 3" key="1">
    <citation type="submission" date="2018-06" db="EMBL/GenBank/DDBJ databases">
        <authorList>
            <person name="Searcy Z.E."/>
            <person name="Delesalle V.A."/>
            <person name="Garlena R.A."/>
            <person name="Russell D.A."/>
            <person name="Pope W.H."/>
            <person name="Jacobs-Sera D."/>
            <person name="Hatfull G.F."/>
        </authorList>
    </citation>
    <scope>NUCLEOTIDE SEQUENCE [LARGE SCALE GENOMIC DNA]</scope>
</reference>
<evidence type="ECO:0000313" key="3">
    <source>
        <dbReference type="Proteomes" id="UP000259952"/>
    </source>
</evidence>
<evidence type="ECO:0000313" key="2">
    <source>
        <dbReference type="EMBL" id="AXN53440.1"/>
    </source>
</evidence>
<dbReference type="KEGG" id="vg:54998455"/>
<dbReference type="GeneID" id="54998455"/>
<feature type="transmembrane region" description="Helical" evidence="1">
    <location>
        <begin position="6"/>
        <end position="26"/>
    </location>
</feature>